<dbReference type="EMBL" id="JARULN010000022">
    <property type="protein sequence ID" value="MDG5755243.1"/>
    <property type="molecule type" value="Genomic_DNA"/>
</dbReference>
<evidence type="ECO:0000256" key="1">
    <source>
        <dbReference type="ARBA" id="ARBA00006484"/>
    </source>
</evidence>
<dbReference type="InterPro" id="IPR020904">
    <property type="entry name" value="Sc_DH/Rdtase_CS"/>
</dbReference>
<evidence type="ECO:0000313" key="4">
    <source>
        <dbReference type="EMBL" id="MDG5755243.1"/>
    </source>
</evidence>
<proteinExistence type="inferred from homology"/>
<keyword evidence="2" id="KW-0560">Oxidoreductase</keyword>
<dbReference type="SUPFAM" id="SSF51735">
    <property type="entry name" value="NAD(P)-binding Rossmann-fold domains"/>
    <property type="match status" value="1"/>
</dbReference>
<dbReference type="PRINTS" id="PR00080">
    <property type="entry name" value="SDRFAMILY"/>
</dbReference>
<dbReference type="Pfam" id="PF13561">
    <property type="entry name" value="adh_short_C2"/>
    <property type="match status" value="1"/>
</dbReference>
<name>A0ABT6H8Q1_9BACI</name>
<dbReference type="Gene3D" id="3.40.50.720">
    <property type="entry name" value="NAD(P)-binding Rossmann-like Domain"/>
    <property type="match status" value="1"/>
</dbReference>
<comment type="caution">
    <text evidence="4">The sequence shown here is derived from an EMBL/GenBank/DDBJ whole genome shotgun (WGS) entry which is preliminary data.</text>
</comment>
<dbReference type="PRINTS" id="PR00081">
    <property type="entry name" value="GDHRDH"/>
</dbReference>
<feature type="region of interest" description="Disordered" evidence="3">
    <location>
        <begin position="1"/>
        <end position="27"/>
    </location>
</feature>
<dbReference type="InterPro" id="IPR036291">
    <property type="entry name" value="NAD(P)-bd_dom_sf"/>
</dbReference>
<dbReference type="RefSeq" id="WP_278018550.1">
    <property type="nucleotide sequence ID" value="NZ_JARRRY010000020.1"/>
</dbReference>
<dbReference type="InterPro" id="IPR002347">
    <property type="entry name" value="SDR_fam"/>
</dbReference>
<accession>A0ABT6H8Q1</accession>
<dbReference type="CDD" id="cd05355">
    <property type="entry name" value="SDR_c1"/>
    <property type="match status" value="1"/>
</dbReference>
<organism evidence="4 5">
    <name type="scientific">Ectobacillus antri</name>
    <dbReference type="NCBI Taxonomy" id="2486280"/>
    <lineage>
        <taxon>Bacteria</taxon>
        <taxon>Bacillati</taxon>
        <taxon>Bacillota</taxon>
        <taxon>Bacilli</taxon>
        <taxon>Bacillales</taxon>
        <taxon>Bacillaceae</taxon>
        <taxon>Ectobacillus</taxon>
    </lineage>
</organism>
<comment type="similarity">
    <text evidence="1">Belongs to the short-chain dehydrogenases/reductases (SDR) family.</text>
</comment>
<evidence type="ECO:0000313" key="5">
    <source>
        <dbReference type="Proteomes" id="UP001218246"/>
    </source>
</evidence>
<protein>
    <submittedName>
        <fullName evidence="4">SDR family oxidoreductase</fullName>
    </submittedName>
</protein>
<evidence type="ECO:0000256" key="2">
    <source>
        <dbReference type="ARBA" id="ARBA00023002"/>
    </source>
</evidence>
<feature type="compositionally biased region" description="Low complexity" evidence="3">
    <location>
        <begin position="1"/>
        <end position="17"/>
    </location>
</feature>
<reference evidence="4 5" key="1">
    <citation type="submission" date="2023-04" db="EMBL/GenBank/DDBJ databases">
        <title>Ectobacillus antri isolated from activated sludge.</title>
        <authorList>
            <person name="Yan P."/>
            <person name="Liu X."/>
        </authorList>
    </citation>
    <scope>NUCLEOTIDE SEQUENCE [LARGE SCALE GENOMIC DNA]</scope>
    <source>
        <strain evidence="4 5">C18H</strain>
    </source>
</reference>
<gene>
    <name evidence="4" type="ORF">P6P90_15085</name>
</gene>
<dbReference type="PANTHER" id="PTHR48107">
    <property type="entry name" value="NADPH-DEPENDENT ALDEHYDE REDUCTASE-LIKE PROTEIN, CHLOROPLASTIC-RELATED"/>
    <property type="match status" value="1"/>
</dbReference>
<dbReference type="NCBIfam" id="NF005214">
    <property type="entry name" value="PRK06701.1"/>
    <property type="match status" value="1"/>
</dbReference>
<dbReference type="PANTHER" id="PTHR48107:SF16">
    <property type="entry name" value="NADPH-DEPENDENT ALDEHYDE REDUCTASE 1, CHLOROPLASTIC"/>
    <property type="match status" value="1"/>
</dbReference>
<sequence length="284" mass="30481">MANKKQIQPPQHQQKQPGIESLMNPLPQFDQGYTGSGKLQGKYALITGGDSGIGRAVAVAFAKEGAHVAIAYLDEHEDANETKRIVESQGVKCLLLAGDLSEETQCKNIVAQTVSQLGGLNILVNNIAQHYPCQNLLELTADQWEKTFKINVFSYFCTTKAALPHMKAGDAIINTTSITAYEGNEQLLDYSSTKGAIVTFTKSLAKSLMKQGIRVNGVAPGPIWTPLIPASFDSKKVSEFGSDSPMGRPGQPYELAPAYVYLASADSSYVSGQMLHVNGGTIIG</sequence>
<dbReference type="Proteomes" id="UP001218246">
    <property type="component" value="Unassembled WGS sequence"/>
</dbReference>
<keyword evidence="5" id="KW-1185">Reference proteome</keyword>
<evidence type="ECO:0000256" key="3">
    <source>
        <dbReference type="SAM" id="MobiDB-lite"/>
    </source>
</evidence>
<dbReference type="PROSITE" id="PS00061">
    <property type="entry name" value="ADH_SHORT"/>
    <property type="match status" value="1"/>
</dbReference>